<sequence>MYTSNEQNEEYLSDSTVTWSLASVDLRKRPLTNRSGKCFDCNLQKSLFPSKTKRSSSKCSGSNCKSQRSFKLGRRRSLVQSLEKLSQSKRKLNLTNSKICSSPTQNDGKKPRTYLRSNSPGSGFSGKGDGSARIDLGNQVQILYPVIATQTLRDSSTEQDTFPFKATTSGNYKLKPSQVVYESKN</sequence>
<reference evidence="2" key="1">
    <citation type="submission" date="2015-11" db="EMBL/GenBank/DDBJ databases">
        <title>De novo transcriptome assembly of four potential Pierce s Disease insect vectors from Arizona vineyards.</title>
        <authorList>
            <person name="Tassone E.E."/>
        </authorList>
    </citation>
    <scope>NUCLEOTIDE SEQUENCE</scope>
</reference>
<evidence type="ECO:0000256" key="1">
    <source>
        <dbReference type="SAM" id="MobiDB-lite"/>
    </source>
</evidence>
<dbReference type="AlphaFoldDB" id="A0A1B6LPE3"/>
<accession>A0A1B6LPE3</accession>
<feature type="non-terminal residue" evidence="2">
    <location>
        <position position="185"/>
    </location>
</feature>
<evidence type="ECO:0000313" key="2">
    <source>
        <dbReference type="EMBL" id="JAT25548.1"/>
    </source>
</evidence>
<gene>
    <name evidence="2" type="ORF">g.23390</name>
</gene>
<proteinExistence type="predicted"/>
<organism evidence="2">
    <name type="scientific">Graphocephala atropunctata</name>
    <dbReference type="NCBI Taxonomy" id="36148"/>
    <lineage>
        <taxon>Eukaryota</taxon>
        <taxon>Metazoa</taxon>
        <taxon>Ecdysozoa</taxon>
        <taxon>Arthropoda</taxon>
        <taxon>Hexapoda</taxon>
        <taxon>Insecta</taxon>
        <taxon>Pterygota</taxon>
        <taxon>Neoptera</taxon>
        <taxon>Paraneoptera</taxon>
        <taxon>Hemiptera</taxon>
        <taxon>Auchenorrhyncha</taxon>
        <taxon>Membracoidea</taxon>
        <taxon>Cicadellidae</taxon>
        <taxon>Cicadellinae</taxon>
        <taxon>Cicadellini</taxon>
        <taxon>Graphocephala</taxon>
    </lineage>
</organism>
<name>A0A1B6LPE3_9HEMI</name>
<feature type="compositionally biased region" description="Polar residues" evidence="1">
    <location>
        <begin position="95"/>
        <end position="106"/>
    </location>
</feature>
<feature type="region of interest" description="Disordered" evidence="1">
    <location>
        <begin position="95"/>
        <end position="130"/>
    </location>
</feature>
<protein>
    <submittedName>
        <fullName evidence="2">Uncharacterized protein</fullName>
    </submittedName>
</protein>
<dbReference type="EMBL" id="GEBQ01014429">
    <property type="protein sequence ID" value="JAT25548.1"/>
    <property type="molecule type" value="Transcribed_RNA"/>
</dbReference>